<dbReference type="WBParaSite" id="Smp_327950.1">
    <property type="protein sequence ID" value="Smp_327950.1"/>
    <property type="gene ID" value="Smp_327950"/>
</dbReference>
<reference evidence="11 12" key="2">
    <citation type="submission" date="2019-11" db="UniProtKB">
        <authorList>
            <consortium name="WormBaseParasite"/>
        </authorList>
    </citation>
    <scope>IDENTIFICATION</scope>
    <source>
        <strain evidence="11 12">Puerto Rican</strain>
    </source>
</reference>
<dbReference type="PANTHER" id="PTHR11733:SF240">
    <property type="entry name" value="GH14155P-RELATED"/>
    <property type="match status" value="1"/>
</dbReference>
<reference evidence="10" key="1">
    <citation type="journal article" date="2012" name="PLoS Negl. Trop. Dis.">
        <title>A systematically improved high quality genome and transcriptome of the human blood fluke Schistosoma mansoni.</title>
        <authorList>
            <person name="Protasio A.V."/>
            <person name="Tsai I.J."/>
            <person name="Babbage A."/>
            <person name="Nichol S."/>
            <person name="Hunt M."/>
            <person name="Aslett M.A."/>
            <person name="De Silva N."/>
            <person name="Velarde G.S."/>
            <person name="Anderson T.J."/>
            <person name="Clark R.C."/>
            <person name="Davidson C."/>
            <person name="Dillon G.P."/>
            <person name="Holroyd N.E."/>
            <person name="LoVerde P.T."/>
            <person name="Lloyd C."/>
            <person name="McQuillan J."/>
            <person name="Oliveira G."/>
            <person name="Otto T.D."/>
            <person name="Parker-Manuel S.J."/>
            <person name="Quail M.A."/>
            <person name="Wilson R.A."/>
            <person name="Zerlotini A."/>
            <person name="Dunne D.W."/>
            <person name="Berriman M."/>
        </authorList>
    </citation>
    <scope>NUCLEOTIDE SEQUENCE [LARGE SCALE GENOMIC DNA]</scope>
    <source>
        <strain evidence="10">Puerto Rican</strain>
    </source>
</reference>
<evidence type="ECO:0000259" key="9">
    <source>
        <dbReference type="Pfam" id="PF05649"/>
    </source>
</evidence>
<proteinExistence type="predicted"/>
<evidence type="ECO:0000256" key="6">
    <source>
        <dbReference type="ARBA" id="ARBA00023049"/>
    </source>
</evidence>
<dbReference type="InterPro" id="IPR000718">
    <property type="entry name" value="Peptidase_M13"/>
</dbReference>
<accession>A0A5K4FAK8</accession>
<evidence type="ECO:0000256" key="4">
    <source>
        <dbReference type="ARBA" id="ARBA00022801"/>
    </source>
</evidence>
<dbReference type="GO" id="GO:0016485">
    <property type="term" value="P:protein processing"/>
    <property type="evidence" value="ECO:0007669"/>
    <property type="project" value="TreeGrafter"/>
</dbReference>
<dbReference type="GO" id="GO:0004222">
    <property type="term" value="F:metalloendopeptidase activity"/>
    <property type="evidence" value="ECO:0007669"/>
    <property type="project" value="InterPro"/>
</dbReference>
<keyword evidence="7" id="KW-0472">Membrane</keyword>
<dbReference type="InParanoid" id="A0A5K4F702"/>
<dbReference type="InterPro" id="IPR018497">
    <property type="entry name" value="Peptidase_M13_C"/>
</dbReference>
<dbReference type="InterPro" id="IPR024079">
    <property type="entry name" value="MetalloPept_cat_dom_sf"/>
</dbReference>
<dbReference type="InterPro" id="IPR008753">
    <property type="entry name" value="Peptidase_M13_N"/>
</dbReference>
<protein>
    <submittedName>
        <fullName evidence="11 12">Peptidase_M13_N domain-containing protein</fullName>
    </submittedName>
</protein>
<dbReference type="Pfam" id="PF01431">
    <property type="entry name" value="Peptidase_M13"/>
    <property type="match status" value="1"/>
</dbReference>
<keyword evidence="4" id="KW-0378">Hydrolase</keyword>
<dbReference type="GO" id="GO:0046872">
    <property type="term" value="F:metal ion binding"/>
    <property type="evidence" value="ECO:0007669"/>
    <property type="project" value="UniProtKB-KW"/>
</dbReference>
<keyword evidence="6" id="KW-0482">Metalloprotease</keyword>
<dbReference type="PANTHER" id="PTHR11733">
    <property type="entry name" value="ZINC METALLOPROTEASE FAMILY M13 NEPRILYSIN-RELATED"/>
    <property type="match status" value="1"/>
</dbReference>
<dbReference type="SUPFAM" id="SSF55486">
    <property type="entry name" value="Metalloproteases ('zincins'), catalytic domain"/>
    <property type="match status" value="1"/>
</dbReference>
<name>A0A5K4F702_SCHMA</name>
<organism evidence="12">
    <name type="scientific">Schistosoma mansoni</name>
    <name type="common">Blood fluke</name>
    <dbReference type="NCBI Taxonomy" id="6183"/>
    <lineage>
        <taxon>Eukaryota</taxon>
        <taxon>Metazoa</taxon>
        <taxon>Spiralia</taxon>
        <taxon>Lophotrochozoa</taxon>
        <taxon>Platyhelminthes</taxon>
        <taxon>Trematoda</taxon>
        <taxon>Digenea</taxon>
        <taxon>Strigeidida</taxon>
        <taxon>Schistosomatoidea</taxon>
        <taxon>Schistosomatidae</taxon>
        <taxon>Schistosoma</taxon>
    </lineage>
</organism>
<keyword evidence="7" id="KW-1133">Transmembrane helix</keyword>
<dbReference type="Gene3D" id="1.10.1380.10">
    <property type="entry name" value="Neutral endopeptidase , domain2"/>
    <property type="match status" value="1"/>
</dbReference>
<keyword evidence="7" id="KW-0812">Transmembrane</keyword>
<dbReference type="PROSITE" id="PS51885">
    <property type="entry name" value="NEPRILYSIN"/>
    <property type="match status" value="1"/>
</dbReference>
<comment type="cofactor">
    <cofactor evidence="1">
        <name>Zn(2+)</name>
        <dbReference type="ChEBI" id="CHEBI:29105"/>
    </cofactor>
</comment>
<dbReference type="GO" id="GO:0005886">
    <property type="term" value="C:plasma membrane"/>
    <property type="evidence" value="ECO:0007669"/>
    <property type="project" value="TreeGrafter"/>
</dbReference>
<dbReference type="Pfam" id="PF05649">
    <property type="entry name" value="Peptidase_M13_N"/>
    <property type="match status" value="1"/>
</dbReference>
<evidence type="ECO:0000256" key="7">
    <source>
        <dbReference type="SAM" id="Phobius"/>
    </source>
</evidence>
<keyword evidence="2" id="KW-0645">Protease</keyword>
<dbReference type="PROSITE" id="PS51257">
    <property type="entry name" value="PROKAR_LIPOPROTEIN"/>
    <property type="match status" value="1"/>
</dbReference>
<evidence type="ECO:0000256" key="5">
    <source>
        <dbReference type="ARBA" id="ARBA00022833"/>
    </source>
</evidence>
<evidence type="ECO:0000256" key="2">
    <source>
        <dbReference type="ARBA" id="ARBA00022670"/>
    </source>
</evidence>
<evidence type="ECO:0000313" key="12">
    <source>
        <dbReference type="WBParaSite" id="Smp_327950.2"/>
    </source>
</evidence>
<evidence type="ECO:0000256" key="1">
    <source>
        <dbReference type="ARBA" id="ARBA00001947"/>
    </source>
</evidence>
<evidence type="ECO:0000259" key="8">
    <source>
        <dbReference type="Pfam" id="PF01431"/>
    </source>
</evidence>
<dbReference type="PRINTS" id="PR00786">
    <property type="entry name" value="NEPRILYSIN"/>
</dbReference>
<keyword evidence="5" id="KW-0862">Zinc</keyword>
<evidence type="ECO:0000313" key="11">
    <source>
        <dbReference type="WBParaSite" id="Smp_327950.1"/>
    </source>
</evidence>
<keyword evidence="3" id="KW-0479">Metal-binding</keyword>
<dbReference type="Proteomes" id="UP000008854">
    <property type="component" value="Unassembled WGS sequence"/>
</dbReference>
<dbReference type="AlphaFoldDB" id="A0A5K4F702"/>
<sequence length="702" mass="81028">MSKQLNKRFVQYGILIISSLVIISGCSFIIYFVLTKTGEPKNLATYLPNDTTNSTISNACHDFYHFACEEWEKRNPLIGQDASWTTFNAMQMKTNHYFWKIIADESYEIEDSHLQNARKFYKSCVFTRDLKTTKLTYQSLIRDLFGGWKLIPSISTDTEVTDLTDLFLSIISHTGSSHLFSLNIEEKIFAINISPGRIVFDSGSEWTSIDEFEVIYNKIAFAMGVPYSKQSEIKDAFLMMIDLSNKIPIPKGIHLSELNGIISIEELQLICPQINWDYLFEKLLQETGYEKYNQLSIIIEKRYQLKYRCEKYGDIMKRGDKGTLRTMIIMEFLVQQVLHALTFYTNGTDSNSNSSSQPHFDELCISQLQSAFPWTLERHYIRSHVNETHKTEVINMFNEIKVTVIDLLSKIDWLNEKDKAFMQDKISKLSIFALYSDQKTSQEKENLSTVLQYPMRVDNYYLNEFYIRKAKYIDTLKTRLFNYNPSPLESPIFINRAYYNKRENRIYVNAGIFQFPFYYENGSLASKYGALGWAISHEIMHAIGIKGVLVDASGTSLSGLSGLILSAEIETKTSCFSNQYRFYKFTNYKALQTDTREEILADIDGLKASYYTYRRLYDKYSNSVKQDSNISLISDQLFFLSFAQSLCGHHHGINLLIHSVIIPHVMERYRVIGALVNSKEFAHAYGCPVGSPMNPETKCGVR</sequence>
<feature type="transmembrane region" description="Helical" evidence="7">
    <location>
        <begin position="12"/>
        <end position="34"/>
    </location>
</feature>
<dbReference type="Gene3D" id="3.40.390.10">
    <property type="entry name" value="Collagenase (Catalytic Domain)"/>
    <property type="match status" value="1"/>
</dbReference>
<feature type="domain" description="Peptidase M13 N-terminal" evidence="9">
    <location>
        <begin position="60"/>
        <end position="433"/>
    </location>
</feature>
<dbReference type="WBParaSite" id="Smp_327950.2">
    <property type="protein sequence ID" value="Smp_327950.2"/>
    <property type="gene ID" value="Smp_327950"/>
</dbReference>
<evidence type="ECO:0000313" key="10">
    <source>
        <dbReference type="Proteomes" id="UP000008854"/>
    </source>
</evidence>
<feature type="domain" description="Peptidase M13 C-terminal" evidence="8">
    <location>
        <begin position="497"/>
        <end position="700"/>
    </location>
</feature>
<evidence type="ECO:0000256" key="3">
    <source>
        <dbReference type="ARBA" id="ARBA00022723"/>
    </source>
</evidence>
<dbReference type="CDD" id="cd08662">
    <property type="entry name" value="M13"/>
    <property type="match status" value="1"/>
</dbReference>
<keyword evidence="10" id="KW-1185">Reference proteome</keyword>
<accession>A0A5K4F702</accession>
<dbReference type="InterPro" id="IPR042089">
    <property type="entry name" value="Peptidase_M13_dom_2"/>
</dbReference>